<gene>
    <name evidence="2" type="ORF">A1O1_08567</name>
</gene>
<evidence type="ECO:0000313" key="3">
    <source>
        <dbReference type="Proteomes" id="UP000019484"/>
    </source>
</evidence>
<dbReference type="Proteomes" id="UP000019484">
    <property type="component" value="Unassembled WGS sequence"/>
</dbReference>
<evidence type="ECO:0000256" key="1">
    <source>
        <dbReference type="SAM" id="MobiDB-lite"/>
    </source>
</evidence>
<feature type="region of interest" description="Disordered" evidence="1">
    <location>
        <begin position="134"/>
        <end position="155"/>
    </location>
</feature>
<name>W9XIU9_9EURO</name>
<feature type="region of interest" description="Disordered" evidence="1">
    <location>
        <begin position="1"/>
        <end position="37"/>
    </location>
</feature>
<dbReference type="EMBL" id="AMWN01000008">
    <property type="protein sequence ID" value="EXJ80422.1"/>
    <property type="molecule type" value="Genomic_DNA"/>
</dbReference>
<dbReference type="AlphaFoldDB" id="W9XIU9"/>
<dbReference type="HOGENOM" id="CLU_1402253_0_0_1"/>
<evidence type="ECO:0000313" key="2">
    <source>
        <dbReference type="EMBL" id="EXJ80422.1"/>
    </source>
</evidence>
<proteinExistence type="predicted"/>
<comment type="caution">
    <text evidence="2">The sequence shown here is derived from an EMBL/GenBank/DDBJ whole genome shotgun (WGS) entry which is preliminary data.</text>
</comment>
<dbReference type="GeneID" id="19163415"/>
<feature type="compositionally biased region" description="Acidic residues" evidence="1">
    <location>
        <begin position="12"/>
        <end position="25"/>
    </location>
</feature>
<organism evidence="2 3">
    <name type="scientific">Capronia coronata CBS 617.96</name>
    <dbReference type="NCBI Taxonomy" id="1182541"/>
    <lineage>
        <taxon>Eukaryota</taxon>
        <taxon>Fungi</taxon>
        <taxon>Dikarya</taxon>
        <taxon>Ascomycota</taxon>
        <taxon>Pezizomycotina</taxon>
        <taxon>Eurotiomycetes</taxon>
        <taxon>Chaetothyriomycetidae</taxon>
        <taxon>Chaetothyriales</taxon>
        <taxon>Herpotrichiellaceae</taxon>
        <taxon>Capronia</taxon>
    </lineage>
</organism>
<dbReference type="OrthoDB" id="4161811at2759"/>
<feature type="compositionally biased region" description="Polar residues" evidence="1">
    <location>
        <begin position="139"/>
        <end position="152"/>
    </location>
</feature>
<reference evidence="2 3" key="1">
    <citation type="submission" date="2013-03" db="EMBL/GenBank/DDBJ databases">
        <title>The Genome Sequence of Capronia coronata CBS 617.96.</title>
        <authorList>
            <consortium name="The Broad Institute Genomics Platform"/>
            <person name="Cuomo C."/>
            <person name="de Hoog S."/>
            <person name="Gorbushina A."/>
            <person name="Walker B."/>
            <person name="Young S.K."/>
            <person name="Zeng Q."/>
            <person name="Gargeya S."/>
            <person name="Fitzgerald M."/>
            <person name="Haas B."/>
            <person name="Abouelleil A."/>
            <person name="Allen A.W."/>
            <person name="Alvarado L."/>
            <person name="Arachchi H.M."/>
            <person name="Berlin A.M."/>
            <person name="Chapman S.B."/>
            <person name="Gainer-Dewar J."/>
            <person name="Goldberg J."/>
            <person name="Griggs A."/>
            <person name="Gujja S."/>
            <person name="Hansen M."/>
            <person name="Howarth C."/>
            <person name="Imamovic A."/>
            <person name="Ireland A."/>
            <person name="Larimer J."/>
            <person name="McCowan C."/>
            <person name="Murphy C."/>
            <person name="Pearson M."/>
            <person name="Poon T.W."/>
            <person name="Priest M."/>
            <person name="Roberts A."/>
            <person name="Saif S."/>
            <person name="Shea T."/>
            <person name="Sisk P."/>
            <person name="Sykes S."/>
            <person name="Wortman J."/>
            <person name="Nusbaum C."/>
            <person name="Birren B."/>
        </authorList>
    </citation>
    <scope>NUCLEOTIDE SEQUENCE [LARGE SCALE GENOMIC DNA]</scope>
    <source>
        <strain evidence="2 3">CBS 617.96</strain>
    </source>
</reference>
<protein>
    <submittedName>
        <fullName evidence="2">Uncharacterized protein</fullName>
    </submittedName>
</protein>
<accession>W9XIU9</accession>
<dbReference type="RefSeq" id="XP_007727616.1">
    <property type="nucleotide sequence ID" value="XM_007729426.1"/>
</dbReference>
<keyword evidence="3" id="KW-1185">Reference proteome</keyword>
<sequence length="194" mass="21676">MPPAPVDRSGETEEDDTRSDNDENADNPNNDRDDDERLRQAFPSQLDLPRPDAFSAATALRNHDGSFASGTGWDLLLQRIQLASRAMRENRRWKMRGLKSAAGWCKWQHKQCVAVDGEFITDLEGGYRLKRTLKDNEDTGGNETSIGNGTRTRTGEGSRVWNINLGYRREGDVAGEDAMDWSNGDIDTDTTGIE</sequence>